<proteinExistence type="predicted"/>
<name>A0AAE4BN05_9DEIO</name>
<dbReference type="Proteomes" id="UP001185331">
    <property type="component" value="Unassembled WGS sequence"/>
</dbReference>
<dbReference type="EMBL" id="JAVDQK010000005">
    <property type="protein sequence ID" value="MDR6218659.1"/>
    <property type="molecule type" value="Genomic_DNA"/>
</dbReference>
<evidence type="ECO:0000313" key="2">
    <source>
        <dbReference type="Proteomes" id="UP001185331"/>
    </source>
</evidence>
<sequence>MTCTEYLLSLDVHTRVMNRPAPTVEEMRAEAQNVWATQPNVQFFSSLGGFSAAMGKPEGDQFRVSTPAYATSLDEMVSVEQHLRQTPEHWDHYVFAVMHLTNFDPLRPDTYTLGECLSASAQTRCLAALVAVGARDLDELLAARRAG</sequence>
<accession>A0AAE4BN05</accession>
<dbReference type="AlphaFoldDB" id="A0AAE4BN05"/>
<comment type="caution">
    <text evidence="1">The sequence shown here is derived from an EMBL/GenBank/DDBJ whole genome shotgun (WGS) entry which is preliminary data.</text>
</comment>
<gene>
    <name evidence="1" type="ORF">J2Y00_002256</name>
</gene>
<dbReference type="RefSeq" id="WP_309853139.1">
    <property type="nucleotide sequence ID" value="NZ_JAVDQJ010000004.1"/>
</dbReference>
<reference evidence="1" key="1">
    <citation type="submission" date="2023-07" db="EMBL/GenBank/DDBJ databases">
        <title>Sorghum-associated microbial communities from plants grown in Nebraska, USA.</title>
        <authorList>
            <person name="Schachtman D."/>
        </authorList>
    </citation>
    <scope>NUCLEOTIDE SEQUENCE</scope>
    <source>
        <strain evidence="1">BE330</strain>
    </source>
</reference>
<organism evidence="1 2">
    <name type="scientific">Deinococcus soli</name>
    <name type="common">ex Cha et al. 2016</name>
    <dbReference type="NCBI Taxonomy" id="1309411"/>
    <lineage>
        <taxon>Bacteria</taxon>
        <taxon>Thermotogati</taxon>
        <taxon>Deinococcota</taxon>
        <taxon>Deinococci</taxon>
        <taxon>Deinococcales</taxon>
        <taxon>Deinococcaceae</taxon>
        <taxon>Deinococcus</taxon>
    </lineage>
</organism>
<protein>
    <submittedName>
        <fullName evidence="1">Uncharacterized protein</fullName>
    </submittedName>
</protein>
<evidence type="ECO:0000313" key="1">
    <source>
        <dbReference type="EMBL" id="MDR6218659.1"/>
    </source>
</evidence>